<feature type="domain" description="F-box" evidence="1">
    <location>
        <begin position="1"/>
        <end position="46"/>
    </location>
</feature>
<dbReference type="SUPFAM" id="SSF81383">
    <property type="entry name" value="F-box domain"/>
    <property type="match status" value="1"/>
</dbReference>
<dbReference type="EMBL" id="JACAZH010000011">
    <property type="protein sequence ID" value="KAF7355655.1"/>
    <property type="molecule type" value="Genomic_DNA"/>
</dbReference>
<evidence type="ECO:0000259" key="1">
    <source>
        <dbReference type="PROSITE" id="PS50181"/>
    </source>
</evidence>
<dbReference type="OrthoDB" id="3034442at2759"/>
<dbReference type="Gene3D" id="1.20.1280.50">
    <property type="match status" value="1"/>
</dbReference>
<dbReference type="PROSITE" id="PS50181">
    <property type="entry name" value="FBOX"/>
    <property type="match status" value="1"/>
</dbReference>
<organism evidence="2 3">
    <name type="scientific">Mycena sanguinolenta</name>
    <dbReference type="NCBI Taxonomy" id="230812"/>
    <lineage>
        <taxon>Eukaryota</taxon>
        <taxon>Fungi</taxon>
        <taxon>Dikarya</taxon>
        <taxon>Basidiomycota</taxon>
        <taxon>Agaricomycotina</taxon>
        <taxon>Agaricomycetes</taxon>
        <taxon>Agaricomycetidae</taxon>
        <taxon>Agaricales</taxon>
        <taxon>Marasmiineae</taxon>
        <taxon>Mycenaceae</taxon>
        <taxon>Mycena</taxon>
    </lineage>
</organism>
<proteinExistence type="predicted"/>
<reference evidence="2" key="1">
    <citation type="submission" date="2020-05" db="EMBL/GenBank/DDBJ databases">
        <title>Mycena genomes resolve the evolution of fungal bioluminescence.</title>
        <authorList>
            <person name="Tsai I.J."/>
        </authorList>
    </citation>
    <scope>NUCLEOTIDE SEQUENCE</scope>
    <source>
        <strain evidence="2">160909Yilan</strain>
    </source>
</reference>
<dbReference type="InterPro" id="IPR001810">
    <property type="entry name" value="F-box_dom"/>
</dbReference>
<evidence type="ECO:0000313" key="2">
    <source>
        <dbReference type="EMBL" id="KAF7355655.1"/>
    </source>
</evidence>
<dbReference type="Pfam" id="PF00646">
    <property type="entry name" value="F-box"/>
    <property type="match status" value="1"/>
</dbReference>
<protein>
    <recommendedName>
        <fullName evidence="1">F-box domain-containing protein</fullName>
    </recommendedName>
</protein>
<name>A0A8H6YCQ3_9AGAR</name>
<dbReference type="AlphaFoldDB" id="A0A8H6YCQ3"/>
<sequence length="474" mass="52843">MHLHDLPDDVVICLFELLDIPQILIFRQTCKRIHKISELRTVWINIYNNQILRPNYPFPTEEAIDALPAPDLERHVRRATVLATRWLSDGPLCRDVHCEFDATNGAPVSDLRFLPGHEGTWIIAVSKSIWSTMAVWELSDSGTPPLKRFEWSKRYSLRKFVINSDKTADGALAVSVNQGRDTHIDILTVHEELGFRSLGRIDSTLTPVYFRGDLLVLCDDNNESVVTNWKSGVSAILRRPESEPHFGMGIGLEDRCVQVMVLVTGILVVRERSLNLFPNPPLTTDPPVVYAPILPVHYFGWLDGIAAAPILGSPLTIKSSANSPPPLSILIRPKLDPWAADNHKLDLYILHPEPTYPLSTTRPYMFPPVLTAQVPSSRGSLQCSDLRLGVYGTAVWIEPQDRSSGGLLTDEHAPVVRQNERLVGAVFPGPLFRTGVVDPGLGSAPISLRSHTIHANALNNWKALDYDEEAVFRL</sequence>
<dbReference type="InterPro" id="IPR036047">
    <property type="entry name" value="F-box-like_dom_sf"/>
</dbReference>
<dbReference type="Proteomes" id="UP000623467">
    <property type="component" value="Unassembled WGS sequence"/>
</dbReference>
<dbReference type="SMART" id="SM00256">
    <property type="entry name" value="FBOX"/>
    <property type="match status" value="1"/>
</dbReference>
<evidence type="ECO:0000313" key="3">
    <source>
        <dbReference type="Proteomes" id="UP000623467"/>
    </source>
</evidence>
<accession>A0A8H6YCQ3</accession>
<dbReference type="CDD" id="cd09917">
    <property type="entry name" value="F-box_SF"/>
    <property type="match status" value="1"/>
</dbReference>
<gene>
    <name evidence="2" type="ORF">MSAN_01483300</name>
</gene>
<keyword evidence="3" id="KW-1185">Reference proteome</keyword>
<comment type="caution">
    <text evidence="2">The sequence shown here is derived from an EMBL/GenBank/DDBJ whole genome shotgun (WGS) entry which is preliminary data.</text>
</comment>